<dbReference type="AlphaFoldDB" id="A0AAV0XS16"/>
<dbReference type="EMBL" id="CARXXK010000671">
    <property type="protein sequence ID" value="CAI6370951.1"/>
    <property type="molecule type" value="Genomic_DNA"/>
</dbReference>
<keyword evidence="1" id="KW-0472">Membrane</keyword>
<name>A0AAV0XS16_9HEMI</name>
<comment type="caution">
    <text evidence="2">The sequence shown here is derived from an EMBL/GenBank/DDBJ whole genome shotgun (WGS) entry which is preliminary data.</text>
</comment>
<organism evidence="2 3">
    <name type="scientific">Macrosiphum euphorbiae</name>
    <name type="common">potato aphid</name>
    <dbReference type="NCBI Taxonomy" id="13131"/>
    <lineage>
        <taxon>Eukaryota</taxon>
        <taxon>Metazoa</taxon>
        <taxon>Ecdysozoa</taxon>
        <taxon>Arthropoda</taxon>
        <taxon>Hexapoda</taxon>
        <taxon>Insecta</taxon>
        <taxon>Pterygota</taxon>
        <taxon>Neoptera</taxon>
        <taxon>Paraneoptera</taxon>
        <taxon>Hemiptera</taxon>
        <taxon>Sternorrhyncha</taxon>
        <taxon>Aphidomorpha</taxon>
        <taxon>Aphidoidea</taxon>
        <taxon>Aphididae</taxon>
        <taxon>Macrosiphini</taxon>
        <taxon>Macrosiphum</taxon>
    </lineage>
</organism>
<keyword evidence="3" id="KW-1185">Reference proteome</keyword>
<dbReference type="Proteomes" id="UP001160148">
    <property type="component" value="Unassembled WGS sequence"/>
</dbReference>
<feature type="transmembrane region" description="Helical" evidence="1">
    <location>
        <begin position="185"/>
        <end position="208"/>
    </location>
</feature>
<protein>
    <recommendedName>
        <fullName evidence="4">SEA domain-containing protein</fullName>
    </recommendedName>
</protein>
<evidence type="ECO:0000256" key="1">
    <source>
        <dbReference type="SAM" id="Phobius"/>
    </source>
</evidence>
<gene>
    <name evidence="2" type="ORF">MEUPH1_LOCUS25015</name>
</gene>
<reference evidence="2 3" key="1">
    <citation type="submission" date="2023-01" db="EMBL/GenBank/DDBJ databases">
        <authorList>
            <person name="Whitehead M."/>
        </authorList>
    </citation>
    <scope>NUCLEOTIDE SEQUENCE [LARGE SCALE GENOMIC DNA]</scope>
</reference>
<evidence type="ECO:0000313" key="3">
    <source>
        <dbReference type="Proteomes" id="UP001160148"/>
    </source>
</evidence>
<evidence type="ECO:0008006" key="4">
    <source>
        <dbReference type="Google" id="ProtNLM"/>
    </source>
</evidence>
<accession>A0AAV0XS16</accession>
<evidence type="ECO:0000313" key="2">
    <source>
        <dbReference type="EMBL" id="CAI6370951.1"/>
    </source>
</evidence>
<proteinExistence type="predicted"/>
<keyword evidence="1" id="KW-0812">Transmembrane</keyword>
<keyword evidence="1" id="KW-1133">Transmembrane helix</keyword>
<sequence>MTFGEVESEEEIIGKLLESKFQGGLQSGNITIEIRDEFYLPNFDYISNLVRNIQIKCQAFELRLEMQKKINEPRTYYTQELCEINIIGRENGGGTIPGDGLEKKINIFTKGQLQQPTTQKINVDEILRRMIKNRPSTTPSTTKVGQLFEQYRKGKKPEITIIKSGNSTITNNENSEIERTIRMKYSIIIGLMMLVLIVAITVLGIMGYKCKCRNKYDNYGITETQLDCDPRVDTTKL</sequence>